<dbReference type="RefSeq" id="XP_028030767.1">
    <property type="nucleotide sequence ID" value="XM_028174966.1"/>
</dbReference>
<reference evidence="2" key="1">
    <citation type="submission" date="2025-08" db="UniProtKB">
        <authorList>
            <consortium name="RefSeq"/>
        </authorList>
    </citation>
    <scope>IDENTIFICATION</scope>
    <source>
        <tissue evidence="2">Silk gland</tissue>
    </source>
</reference>
<evidence type="ECO:0000313" key="1">
    <source>
        <dbReference type="Proteomes" id="UP000504629"/>
    </source>
</evidence>
<dbReference type="AlphaFoldDB" id="A0A6J2JP17"/>
<dbReference type="GeneID" id="114243460"/>
<proteinExistence type="predicted"/>
<dbReference type="KEGG" id="bman:114243460"/>
<name>A0A6J2JP17_BOMMA</name>
<keyword evidence="1" id="KW-1185">Reference proteome</keyword>
<sequence>MKTQKENVFLDKFRLLNSQECSEEITWSSSSLSDYENLDYNKSVCKNTNSVRRKRKLKKKSLNNLSNLDITIIDCTEDQKRAKNIEKSPILCKKTRISKSPILTQKNDDNSPILTTRSILNSPILLPKLSPKSTMKVKKKLFSIDPKQINKINEKTKITLNNNCNNINPNPNRINTDKIKLEIGCSNDIVKEEICENSSNDGTSKAKLDLTKKVSTFFDRNFCSQSTSEHSIHDTTDTSSMSEVEILTCKSQNEVPSKEIKKEISATTSTDSTFDNDRRKKVRYKKGGLAYRLTDLLKKQNAKISLWQHEKYLAENSNFVIPKEEYTAFRVKDVTFKYGVYILECLNFEDEKFIILINKCYVINNVLCESVLKLYKPYSILDYEEDCKLIVNVCRFEHFCIKNEFQDSFREIKLC</sequence>
<accession>A0A6J2JP17</accession>
<evidence type="ECO:0000313" key="2">
    <source>
        <dbReference type="RefSeq" id="XP_028030767.1"/>
    </source>
</evidence>
<protein>
    <submittedName>
        <fullName evidence="2">Uncharacterized protein LOC114243460</fullName>
    </submittedName>
</protein>
<organism evidence="1 2">
    <name type="scientific">Bombyx mandarina</name>
    <name type="common">Wild silk moth</name>
    <name type="synonym">Wild silkworm</name>
    <dbReference type="NCBI Taxonomy" id="7092"/>
    <lineage>
        <taxon>Eukaryota</taxon>
        <taxon>Metazoa</taxon>
        <taxon>Ecdysozoa</taxon>
        <taxon>Arthropoda</taxon>
        <taxon>Hexapoda</taxon>
        <taxon>Insecta</taxon>
        <taxon>Pterygota</taxon>
        <taxon>Neoptera</taxon>
        <taxon>Endopterygota</taxon>
        <taxon>Lepidoptera</taxon>
        <taxon>Glossata</taxon>
        <taxon>Ditrysia</taxon>
        <taxon>Bombycoidea</taxon>
        <taxon>Bombycidae</taxon>
        <taxon>Bombycinae</taxon>
        <taxon>Bombyx</taxon>
    </lineage>
</organism>
<dbReference type="OrthoDB" id="7475009at2759"/>
<gene>
    <name evidence="2" type="primary">LOC114243460</name>
</gene>
<dbReference type="Proteomes" id="UP000504629">
    <property type="component" value="Unplaced"/>
</dbReference>